<evidence type="ECO:0000313" key="3">
    <source>
        <dbReference type="Proteomes" id="UP000710432"/>
    </source>
</evidence>
<reference evidence="2" key="1">
    <citation type="submission" date="2020-03" db="EMBL/GenBank/DDBJ databases">
        <title>Studies in the Genomics of Life Span.</title>
        <authorList>
            <person name="Glass D."/>
        </authorList>
    </citation>
    <scope>NUCLEOTIDE SEQUENCE</scope>
    <source>
        <strain evidence="2">LTLLF</strain>
        <tissue evidence="2">Muscle</tissue>
    </source>
</reference>
<evidence type="ECO:0000313" key="2">
    <source>
        <dbReference type="EMBL" id="KAH0514399.1"/>
    </source>
</evidence>
<feature type="region of interest" description="Disordered" evidence="1">
    <location>
        <begin position="1"/>
        <end position="28"/>
    </location>
</feature>
<feature type="compositionally biased region" description="Polar residues" evidence="1">
    <location>
        <begin position="324"/>
        <end position="333"/>
    </location>
</feature>
<gene>
    <name evidence="2" type="ORF">LTLLF_135365</name>
</gene>
<dbReference type="PANTHER" id="PTHR36462">
    <property type="entry name" value="CHROMOSOME 12 OPEN READING FRAME 71"/>
    <property type="match status" value="1"/>
</dbReference>
<dbReference type="Proteomes" id="UP000710432">
    <property type="component" value="Unassembled WGS sequence"/>
</dbReference>
<comment type="caution">
    <text evidence="2">The sequence shown here is derived from an EMBL/GenBank/DDBJ whole genome shotgun (WGS) entry which is preliminary data.</text>
</comment>
<evidence type="ECO:0000256" key="1">
    <source>
        <dbReference type="SAM" id="MobiDB-lite"/>
    </source>
</evidence>
<organism evidence="2 3">
    <name type="scientific">Microtus ochrogaster</name>
    <name type="common">Prairie vole</name>
    <dbReference type="NCBI Taxonomy" id="79684"/>
    <lineage>
        <taxon>Eukaryota</taxon>
        <taxon>Metazoa</taxon>
        <taxon>Chordata</taxon>
        <taxon>Craniata</taxon>
        <taxon>Vertebrata</taxon>
        <taxon>Euteleostomi</taxon>
        <taxon>Mammalia</taxon>
        <taxon>Eutheria</taxon>
        <taxon>Euarchontoglires</taxon>
        <taxon>Glires</taxon>
        <taxon>Rodentia</taxon>
        <taxon>Myomorpha</taxon>
        <taxon>Muroidea</taxon>
        <taxon>Cricetidae</taxon>
        <taxon>Arvicolinae</taxon>
        <taxon>Microtus</taxon>
    </lineage>
</organism>
<dbReference type="EMBL" id="JAATJU010021199">
    <property type="protein sequence ID" value="KAH0514399.1"/>
    <property type="molecule type" value="Genomic_DNA"/>
</dbReference>
<accession>A0A8J6GQ59</accession>
<protein>
    <submittedName>
        <fullName evidence="2">Uncharacterized protein</fullName>
    </submittedName>
</protein>
<feature type="compositionally biased region" description="Basic and acidic residues" evidence="1">
    <location>
        <begin position="192"/>
        <end position="202"/>
    </location>
</feature>
<name>A0A8J6GQ59_MICOH</name>
<feature type="region of interest" description="Disordered" evidence="1">
    <location>
        <begin position="192"/>
        <end position="214"/>
    </location>
</feature>
<feature type="compositionally biased region" description="Basic and acidic residues" evidence="1">
    <location>
        <begin position="148"/>
        <end position="169"/>
    </location>
</feature>
<sequence>MTTSPSSSDDSGTEDSVFDCKSDQSLSTGYFPTENMFSYGEMASCEETASGDPSLHLLPPNQGSWGTGSVRRLFRKQDQMKEDREQFCKLSISLAWDTNVSSDQADALANLDLNGQWQWMDRWPKDRTKLTPCKLDNLVQKLETFLEKEKGSQHDSPLHPESTQKEDVHLTSVPPPHTAWVRHEKHGICQDLPKHKTPKTKDSCQAPENPPRLGEDEVMQEIGQAAKSSLETSSTVPIHHGDDGSHSYSTSCLNLRVEKDQNHISVKITTQEAPAPWHTSILANQHPGTPASWHTSVLANQRPGTPAPWHTSALAHQRPGTPVSWHTSTLPPP</sequence>
<dbReference type="InterPro" id="IPR027908">
    <property type="entry name" value="DUF4640"/>
</dbReference>
<feature type="compositionally biased region" description="Polar residues" evidence="1">
    <location>
        <begin position="289"/>
        <end position="303"/>
    </location>
</feature>
<dbReference type="Pfam" id="PF15480">
    <property type="entry name" value="DUF4640"/>
    <property type="match status" value="1"/>
</dbReference>
<feature type="region of interest" description="Disordered" evidence="1">
    <location>
        <begin position="148"/>
        <end position="170"/>
    </location>
</feature>
<dbReference type="PANTHER" id="PTHR36462:SF1">
    <property type="entry name" value="CHROMOSOME 12 OPEN READING FRAME 71"/>
    <property type="match status" value="1"/>
</dbReference>
<feature type="compositionally biased region" description="Low complexity" evidence="1">
    <location>
        <begin position="1"/>
        <end position="10"/>
    </location>
</feature>
<dbReference type="AlphaFoldDB" id="A0A8J6GQ59"/>
<proteinExistence type="predicted"/>
<feature type="region of interest" description="Disordered" evidence="1">
    <location>
        <begin position="289"/>
        <end position="333"/>
    </location>
</feature>